<organism evidence="7 8">
    <name type="scientific">Gemmata obscuriglobus</name>
    <dbReference type="NCBI Taxonomy" id="114"/>
    <lineage>
        <taxon>Bacteria</taxon>
        <taxon>Pseudomonadati</taxon>
        <taxon>Planctomycetota</taxon>
        <taxon>Planctomycetia</taxon>
        <taxon>Gemmatales</taxon>
        <taxon>Gemmataceae</taxon>
        <taxon>Gemmata</taxon>
    </lineage>
</organism>
<keyword evidence="3" id="KW-0342">GTP-binding</keyword>
<evidence type="ECO:0000256" key="2">
    <source>
        <dbReference type="ARBA" id="ARBA00022741"/>
    </source>
</evidence>
<dbReference type="InterPro" id="IPR020568">
    <property type="entry name" value="Ribosomal_Su5_D2-typ_SF"/>
</dbReference>
<proteinExistence type="predicted"/>
<dbReference type="GO" id="GO:0003924">
    <property type="term" value="F:GTPase activity"/>
    <property type="evidence" value="ECO:0007669"/>
    <property type="project" value="InterPro"/>
</dbReference>
<dbReference type="Gene3D" id="3.30.230.10">
    <property type="match status" value="1"/>
</dbReference>
<evidence type="ECO:0000259" key="6">
    <source>
        <dbReference type="PROSITE" id="PS51722"/>
    </source>
</evidence>
<keyword evidence="2" id="KW-0547">Nucleotide-binding</keyword>
<dbReference type="KEGG" id="gog:C1280_13600"/>
<dbReference type="CDD" id="cd03713">
    <property type="entry name" value="EFG_mtEFG_C"/>
    <property type="match status" value="1"/>
</dbReference>
<dbReference type="CDD" id="cd16262">
    <property type="entry name" value="EFG_III"/>
    <property type="match status" value="1"/>
</dbReference>
<dbReference type="Gene3D" id="2.40.30.10">
    <property type="entry name" value="Translation factors"/>
    <property type="match status" value="1"/>
</dbReference>
<dbReference type="Pfam" id="PF22042">
    <property type="entry name" value="EF-G_D2"/>
    <property type="match status" value="1"/>
</dbReference>
<dbReference type="SUPFAM" id="SSF52540">
    <property type="entry name" value="P-loop containing nucleoside triphosphate hydrolases"/>
    <property type="match status" value="1"/>
</dbReference>
<dbReference type="CDD" id="cd01434">
    <property type="entry name" value="EFG_mtEFG1_IV"/>
    <property type="match status" value="1"/>
</dbReference>
<reference evidence="7 8" key="1">
    <citation type="submission" date="2018-01" db="EMBL/GenBank/DDBJ databases">
        <title>G. obscuriglobus.</title>
        <authorList>
            <person name="Franke J."/>
            <person name="Blomberg W."/>
            <person name="Selmecki A."/>
        </authorList>
    </citation>
    <scope>NUCLEOTIDE SEQUENCE [LARGE SCALE GENOMIC DNA]</scope>
    <source>
        <strain evidence="7 8">DSM 5831</strain>
    </source>
</reference>
<comment type="function">
    <text evidence="4">Catalyzes the GTP-dependent ribosomal translocation step during translation elongation. During this step, the ribosome changes from the pre-translocational (PRE) to the post-translocational (POST) state as the newly formed A-site-bound peptidyl-tRNA and P-site-bound deacylated tRNA move to the P and E sites, respectively. Catalyzes the coordinated movement of the two tRNA molecules, the mRNA and conformational changes in the ribosome.</text>
</comment>
<dbReference type="GO" id="GO:0005525">
    <property type="term" value="F:GTP binding"/>
    <property type="evidence" value="ECO:0007669"/>
    <property type="project" value="UniProtKB-KW"/>
</dbReference>
<name>A0A2Z3H0R7_9BACT</name>
<dbReference type="SUPFAM" id="SSF54211">
    <property type="entry name" value="Ribosomal protein S5 domain 2-like"/>
    <property type="match status" value="1"/>
</dbReference>
<dbReference type="EMBL" id="CP025958">
    <property type="protein sequence ID" value="AWM37922.1"/>
    <property type="molecule type" value="Genomic_DNA"/>
</dbReference>
<dbReference type="SUPFAM" id="SSF50447">
    <property type="entry name" value="Translation proteins"/>
    <property type="match status" value="1"/>
</dbReference>
<dbReference type="InterPro" id="IPR000795">
    <property type="entry name" value="T_Tr_GTP-bd_dom"/>
</dbReference>
<dbReference type="InterPro" id="IPR035647">
    <property type="entry name" value="EFG_III/V"/>
</dbReference>
<dbReference type="Proteomes" id="UP000245802">
    <property type="component" value="Chromosome"/>
</dbReference>
<dbReference type="PANTHER" id="PTHR43261:SF6">
    <property type="entry name" value="ELONGATION FACTOR G-LIKE PROTEIN"/>
    <property type="match status" value="1"/>
</dbReference>
<keyword evidence="7" id="KW-0251">Elongation factor</keyword>
<dbReference type="InterPro" id="IPR041095">
    <property type="entry name" value="EFG_II"/>
</dbReference>
<dbReference type="InterPro" id="IPR009022">
    <property type="entry name" value="EFG_III"/>
</dbReference>
<evidence type="ECO:0000256" key="5">
    <source>
        <dbReference type="SAM" id="MobiDB-lite"/>
    </source>
</evidence>
<dbReference type="SUPFAM" id="SSF54980">
    <property type="entry name" value="EF-G C-terminal domain-like"/>
    <property type="match status" value="2"/>
</dbReference>
<dbReference type="PROSITE" id="PS51722">
    <property type="entry name" value="G_TR_2"/>
    <property type="match status" value="1"/>
</dbReference>
<gene>
    <name evidence="7" type="ORF">C1280_13600</name>
</gene>
<feature type="region of interest" description="Disordered" evidence="5">
    <location>
        <begin position="470"/>
        <end position="489"/>
    </location>
</feature>
<evidence type="ECO:0000256" key="3">
    <source>
        <dbReference type="ARBA" id="ARBA00023134"/>
    </source>
</evidence>
<feature type="domain" description="Tr-type G" evidence="6">
    <location>
        <begin position="8"/>
        <end position="268"/>
    </location>
</feature>
<dbReference type="GO" id="GO:0032790">
    <property type="term" value="P:ribosome disassembly"/>
    <property type="evidence" value="ECO:0007669"/>
    <property type="project" value="TreeGrafter"/>
</dbReference>
<dbReference type="Gene3D" id="3.40.50.300">
    <property type="entry name" value="P-loop containing nucleotide triphosphate hydrolases"/>
    <property type="match status" value="1"/>
</dbReference>
<dbReference type="InterPro" id="IPR047872">
    <property type="entry name" value="EFG_IV"/>
</dbReference>
<dbReference type="InterPro" id="IPR035649">
    <property type="entry name" value="EFG_V"/>
</dbReference>
<dbReference type="SMART" id="SM00889">
    <property type="entry name" value="EFG_IV"/>
    <property type="match status" value="1"/>
</dbReference>
<dbReference type="FunFam" id="3.30.70.240:FF:000001">
    <property type="entry name" value="Elongation factor G"/>
    <property type="match status" value="1"/>
</dbReference>
<dbReference type="PANTHER" id="PTHR43261">
    <property type="entry name" value="TRANSLATION ELONGATION FACTOR G-RELATED"/>
    <property type="match status" value="1"/>
</dbReference>
<accession>A0A2Z3H0R7</accession>
<sequence>MAVKHLVENVRDIALVGHRAAGKTSLADALLFDAHAVDRLGSVDDGTSVADADAEEHKHHFSIDTHVLHADHDGKHLNILDAPGSPDFIGAALEALAAVETAVIVVSAVNGVEAVTRKMFAEATALGLSRAIVVNKLDADSVDLPSLVENIQASFGKNCVLFNVPDRTGPGMREIYCLLDPKQILPPSVPVDVARSRSALIEAVVESDEALLEKYLSEGKVTLAELEADITRALEAGTLIPIFCVSAKKDKGVRELLDALARYGLSPAFARKRLDGFQIGHNGSTHQIEPTEQEEFVGQVFKVVNDKFVGHLSFVRVMAGKLQHNHNVVNLRNGQTLRIGHLLEAQGKATTQVHEAGPGDIVAVAKVEGLEIGDTIAYTNHAPKLPLPHFPAPMFGLAIEPKTRGDEQKISIGLHKLASEDPTVKVTHDAQTHELVISGVSQLHLDIIRERLKARFGVEVNTKEPKIPYRETIQGDGAGDHKHKKQTGGRGQFAEVHLRIYPLPREITTQQQCEEQFANKSRFEKLRSVHYDPAFNFAFLDHTVGGSIPTNFIPAVEKGCKEMLERGVLAGYRIQDCAVEVHFGKYHDVDSSEAAFKTAARLAFKKAFMTARPALLEPIVKLEITTPSRYTGAVLGDLPTKRAHVENQDSLPGDMTVIYARAPLAEVAKYAAQLGGMTQGQGSYAMELSHYEMVPAAVQQQIASRAQLKKDEDEE</sequence>
<dbReference type="Pfam" id="PF00009">
    <property type="entry name" value="GTP_EFTU"/>
    <property type="match status" value="1"/>
</dbReference>
<evidence type="ECO:0000256" key="1">
    <source>
        <dbReference type="ARBA" id="ARBA00017872"/>
    </source>
</evidence>
<dbReference type="SMART" id="SM00838">
    <property type="entry name" value="EFG_C"/>
    <property type="match status" value="1"/>
</dbReference>
<dbReference type="InterPro" id="IPR009000">
    <property type="entry name" value="Transl_B-barrel_sf"/>
</dbReference>
<keyword evidence="8" id="KW-1185">Reference proteome</keyword>
<dbReference type="InterPro" id="IPR027417">
    <property type="entry name" value="P-loop_NTPase"/>
</dbReference>
<dbReference type="Gene3D" id="3.30.70.240">
    <property type="match status" value="1"/>
</dbReference>
<dbReference type="Pfam" id="PF00679">
    <property type="entry name" value="EFG_C"/>
    <property type="match status" value="1"/>
</dbReference>
<evidence type="ECO:0000313" key="7">
    <source>
        <dbReference type="EMBL" id="AWM37922.1"/>
    </source>
</evidence>
<dbReference type="OrthoDB" id="9804431at2"/>
<dbReference type="RefSeq" id="WP_109571001.1">
    <property type="nucleotide sequence ID" value="NZ_CP025958.1"/>
</dbReference>
<dbReference type="InterPro" id="IPR053905">
    <property type="entry name" value="EF-G-like_DII"/>
</dbReference>
<keyword evidence="7" id="KW-0648">Protein biosynthesis</keyword>
<dbReference type="AlphaFoldDB" id="A0A2Z3H0R7"/>
<dbReference type="InterPro" id="IPR014721">
    <property type="entry name" value="Ribsml_uS5_D2-typ_fold_subgr"/>
</dbReference>
<dbReference type="InterPro" id="IPR000640">
    <property type="entry name" value="EFG_V-like"/>
</dbReference>
<evidence type="ECO:0000313" key="8">
    <source>
        <dbReference type="Proteomes" id="UP000245802"/>
    </source>
</evidence>
<dbReference type="GO" id="GO:0003746">
    <property type="term" value="F:translation elongation factor activity"/>
    <property type="evidence" value="ECO:0007669"/>
    <property type="project" value="UniProtKB-KW"/>
</dbReference>
<dbReference type="NCBIfam" id="NF009381">
    <property type="entry name" value="PRK12740.1-5"/>
    <property type="match status" value="1"/>
</dbReference>
<dbReference type="Pfam" id="PF14492">
    <property type="entry name" value="EFG_III"/>
    <property type="match status" value="1"/>
</dbReference>
<dbReference type="InterPro" id="IPR005517">
    <property type="entry name" value="Transl_elong_EFG/EF2_IV"/>
</dbReference>
<dbReference type="Gene3D" id="3.30.70.870">
    <property type="entry name" value="Elongation Factor G (Translational Gtpase), domain 3"/>
    <property type="match status" value="1"/>
</dbReference>
<dbReference type="Pfam" id="PF03764">
    <property type="entry name" value="EFG_IV"/>
    <property type="match status" value="2"/>
</dbReference>
<evidence type="ECO:0000256" key="4">
    <source>
        <dbReference type="ARBA" id="ARBA00024731"/>
    </source>
</evidence>
<protein>
    <recommendedName>
        <fullName evidence="1">Elongation factor G</fullName>
    </recommendedName>
</protein>